<keyword evidence="2" id="KW-0808">Transferase</keyword>
<feature type="domain" description="Methyltransferase" evidence="1">
    <location>
        <begin position="46"/>
        <end position="142"/>
    </location>
</feature>
<keyword evidence="3" id="KW-1185">Reference proteome</keyword>
<dbReference type="PANTHER" id="PTHR43591">
    <property type="entry name" value="METHYLTRANSFERASE"/>
    <property type="match status" value="1"/>
</dbReference>
<dbReference type="CDD" id="cd02440">
    <property type="entry name" value="AdoMet_MTases"/>
    <property type="match status" value="1"/>
</dbReference>
<sequence length="246" mass="28246">MDKTSTNRNKELYSEHMIDSTIYRKNVSPAEKAVLKKYLTDTDKKVVEAGAGGGRLTFYIEEFGFKDVTGFDIVEEMMEYAQKEAARRASNIQFIAADASDLKMFEDETFDYLVYAQQVLCFVPKELFQKSLEEAYRIASPGSLTIFTFLDFDSKSYNPLLSICANFLRKLRGEEVSKYHLPWLKLNNTQFNWKLLKKDQPSIYWVKKADIIHQLTAIGYTIIEANKGSEIVENGSKGVLYVICKK</sequence>
<reference evidence="2 3" key="1">
    <citation type="submission" date="2016-10" db="EMBL/GenBank/DDBJ databases">
        <authorList>
            <person name="de Groot N.N."/>
        </authorList>
    </citation>
    <scope>NUCLEOTIDE SEQUENCE [LARGE SCALE GENOMIC DNA]</scope>
    <source>
        <strain evidence="2 3">DSM 19886</strain>
    </source>
</reference>
<dbReference type="OrthoDB" id="1434235at2"/>
<dbReference type="GO" id="GO:0032259">
    <property type="term" value="P:methylation"/>
    <property type="evidence" value="ECO:0007669"/>
    <property type="project" value="UniProtKB-KW"/>
</dbReference>
<dbReference type="InterPro" id="IPR029063">
    <property type="entry name" value="SAM-dependent_MTases_sf"/>
</dbReference>
<dbReference type="SUPFAM" id="SSF53335">
    <property type="entry name" value="S-adenosyl-L-methionine-dependent methyltransferases"/>
    <property type="match status" value="1"/>
</dbReference>
<evidence type="ECO:0000259" key="1">
    <source>
        <dbReference type="Pfam" id="PF13649"/>
    </source>
</evidence>
<dbReference type="RefSeq" id="WP_089885314.1">
    <property type="nucleotide sequence ID" value="NZ_FNGV01000001.1"/>
</dbReference>
<accession>A0A1G9JTZ0</accession>
<name>A0A1G9JTZ0_9FLAO</name>
<evidence type="ECO:0000313" key="3">
    <source>
        <dbReference type="Proteomes" id="UP000199440"/>
    </source>
</evidence>
<evidence type="ECO:0000313" key="2">
    <source>
        <dbReference type="EMBL" id="SDL40842.1"/>
    </source>
</evidence>
<dbReference type="Proteomes" id="UP000199440">
    <property type="component" value="Unassembled WGS sequence"/>
</dbReference>
<organism evidence="2 3">
    <name type="scientific">Kriegella aquimaris</name>
    <dbReference type="NCBI Taxonomy" id="192904"/>
    <lineage>
        <taxon>Bacteria</taxon>
        <taxon>Pseudomonadati</taxon>
        <taxon>Bacteroidota</taxon>
        <taxon>Flavobacteriia</taxon>
        <taxon>Flavobacteriales</taxon>
        <taxon>Flavobacteriaceae</taxon>
        <taxon>Kriegella</taxon>
    </lineage>
</organism>
<dbReference type="STRING" id="192904.SAMN04488514_101708"/>
<dbReference type="GO" id="GO:0008168">
    <property type="term" value="F:methyltransferase activity"/>
    <property type="evidence" value="ECO:0007669"/>
    <property type="project" value="UniProtKB-KW"/>
</dbReference>
<protein>
    <submittedName>
        <fullName evidence="2">Methyltransferase domain-containing protein</fullName>
    </submittedName>
</protein>
<dbReference type="InterPro" id="IPR041698">
    <property type="entry name" value="Methyltransf_25"/>
</dbReference>
<dbReference type="Pfam" id="PF13649">
    <property type="entry name" value="Methyltransf_25"/>
    <property type="match status" value="1"/>
</dbReference>
<proteinExistence type="predicted"/>
<keyword evidence="2" id="KW-0489">Methyltransferase</keyword>
<dbReference type="EMBL" id="FNGV01000001">
    <property type="protein sequence ID" value="SDL40842.1"/>
    <property type="molecule type" value="Genomic_DNA"/>
</dbReference>
<dbReference type="PANTHER" id="PTHR43591:SF110">
    <property type="entry name" value="RHODANESE DOMAIN-CONTAINING PROTEIN"/>
    <property type="match status" value="1"/>
</dbReference>
<gene>
    <name evidence="2" type="ORF">SAMN04488514_101708</name>
</gene>
<dbReference type="AlphaFoldDB" id="A0A1G9JTZ0"/>
<dbReference type="Gene3D" id="3.40.50.150">
    <property type="entry name" value="Vaccinia Virus protein VP39"/>
    <property type="match status" value="1"/>
</dbReference>